<evidence type="ECO:0000313" key="1">
    <source>
        <dbReference type="EMBL" id="EFE07868.1"/>
    </source>
</evidence>
<dbReference type="Proteomes" id="UP000003880">
    <property type="component" value="Unassembled WGS sequence"/>
</dbReference>
<gene>
    <name evidence="1" type="ORF">CIT292_08386</name>
</gene>
<proteinExistence type="predicted"/>
<protein>
    <submittedName>
        <fullName evidence="1">Uncharacterized protein</fullName>
    </submittedName>
</protein>
<sequence length="40" mass="4175">MPLFLVTIGLCAQRSGNAMLREAYILNILAAVVVANADAA</sequence>
<dbReference type="HOGENOM" id="CLU_3287088_0_0_6"/>
<accession>D4BD19</accession>
<dbReference type="EMBL" id="ABWL02000009">
    <property type="protein sequence ID" value="EFE07868.1"/>
    <property type="molecule type" value="Genomic_DNA"/>
</dbReference>
<dbReference type="AlphaFoldDB" id="D4BD19"/>
<comment type="caution">
    <text evidence="1">The sequence shown here is derived from an EMBL/GenBank/DDBJ whole genome shotgun (WGS) entry which is preliminary data.</text>
</comment>
<reference evidence="1 2" key="1">
    <citation type="submission" date="2010-02" db="EMBL/GenBank/DDBJ databases">
        <authorList>
            <person name="Weinstock G."/>
            <person name="Sodergren E."/>
            <person name="Clifton S."/>
            <person name="Fulton L."/>
            <person name="Fulton B."/>
            <person name="Courtney L."/>
            <person name="Fronick C."/>
            <person name="Harrison M."/>
            <person name="Strong C."/>
            <person name="Farmer C."/>
            <person name="Delahaunty K."/>
            <person name="Markovic C."/>
            <person name="Hall O."/>
            <person name="Minx P."/>
            <person name="Tomlinson C."/>
            <person name="Mitreva M."/>
            <person name="Nelson J."/>
            <person name="Hou S."/>
            <person name="Wollam A."/>
            <person name="Pepin K.H."/>
            <person name="Johnson M."/>
            <person name="Bhonagiri V."/>
            <person name="Zhang X."/>
            <person name="Suruliraj S."/>
            <person name="Warren W."/>
            <person name="Chinwalla A."/>
            <person name="Mardis E.R."/>
            <person name="Wilson R.K."/>
        </authorList>
    </citation>
    <scope>NUCLEOTIDE SEQUENCE [LARGE SCALE GENOMIC DNA]</scope>
    <source>
        <strain evidence="1 2">ATCC 29220</strain>
    </source>
</reference>
<name>D4BD19_9ENTR</name>
<evidence type="ECO:0000313" key="2">
    <source>
        <dbReference type="Proteomes" id="UP000003880"/>
    </source>
</evidence>
<organism evidence="1 2">
    <name type="scientific">Citrobacter youngae ATCC 29220</name>
    <dbReference type="NCBI Taxonomy" id="500640"/>
    <lineage>
        <taxon>Bacteria</taxon>
        <taxon>Pseudomonadati</taxon>
        <taxon>Pseudomonadota</taxon>
        <taxon>Gammaproteobacteria</taxon>
        <taxon>Enterobacterales</taxon>
        <taxon>Enterobacteriaceae</taxon>
        <taxon>Citrobacter</taxon>
        <taxon>Citrobacter freundii complex</taxon>
    </lineage>
</organism>